<evidence type="ECO:0000313" key="2">
    <source>
        <dbReference type="Proteomes" id="UP001482620"/>
    </source>
</evidence>
<dbReference type="EMBL" id="JAHRIQ010047068">
    <property type="protein sequence ID" value="MEQ2236203.1"/>
    <property type="molecule type" value="Genomic_DNA"/>
</dbReference>
<organism evidence="1 2">
    <name type="scientific">Ilyodon furcidens</name>
    <name type="common">goldbreast splitfin</name>
    <dbReference type="NCBI Taxonomy" id="33524"/>
    <lineage>
        <taxon>Eukaryota</taxon>
        <taxon>Metazoa</taxon>
        <taxon>Chordata</taxon>
        <taxon>Craniata</taxon>
        <taxon>Vertebrata</taxon>
        <taxon>Euteleostomi</taxon>
        <taxon>Actinopterygii</taxon>
        <taxon>Neopterygii</taxon>
        <taxon>Teleostei</taxon>
        <taxon>Neoteleostei</taxon>
        <taxon>Acanthomorphata</taxon>
        <taxon>Ovalentaria</taxon>
        <taxon>Atherinomorphae</taxon>
        <taxon>Cyprinodontiformes</taxon>
        <taxon>Goodeidae</taxon>
        <taxon>Ilyodon</taxon>
    </lineage>
</organism>
<gene>
    <name evidence="1" type="ORF">ILYODFUR_010138</name>
</gene>
<accession>A0ABV0TWB2</accession>
<dbReference type="Proteomes" id="UP001482620">
    <property type="component" value="Unassembled WGS sequence"/>
</dbReference>
<protein>
    <submittedName>
        <fullName evidence="1">Uncharacterized protein</fullName>
    </submittedName>
</protein>
<reference evidence="1 2" key="1">
    <citation type="submission" date="2021-06" db="EMBL/GenBank/DDBJ databases">
        <authorList>
            <person name="Palmer J.M."/>
        </authorList>
    </citation>
    <scope>NUCLEOTIDE SEQUENCE [LARGE SCALE GENOMIC DNA]</scope>
    <source>
        <strain evidence="2">if_2019</strain>
        <tissue evidence="1">Muscle</tissue>
    </source>
</reference>
<proteinExistence type="predicted"/>
<evidence type="ECO:0000313" key="1">
    <source>
        <dbReference type="EMBL" id="MEQ2236203.1"/>
    </source>
</evidence>
<comment type="caution">
    <text evidence="1">The sequence shown here is derived from an EMBL/GenBank/DDBJ whole genome shotgun (WGS) entry which is preliminary data.</text>
</comment>
<name>A0ABV0TWB2_9TELE</name>
<keyword evidence="2" id="KW-1185">Reference proteome</keyword>
<sequence>MFLTARGGPKQIQLKDPYNLGPTLFTVRNTGNLALSHLSSYVILKFPRVFRRDIACMFRQLLEVLQSQTVLKQLVNLKDWLNIMSVSAIRMKSGQADAFDLTYLPIHTFEVLAYFSGTYGIIRHGTLHTDHVLCFASQRDVSHLL</sequence>